<gene>
    <name evidence="1" type="ORF">EYF80_007650</name>
</gene>
<name>A0A4Z2IWT0_9TELE</name>
<sequence length="112" mass="12207">MGEVGRGQMEGWIPGCCVCTLVTTHNFPQQRSRSKAKPLTSRSPFAAVQTALAQFLFAVSEEGFLLGPTRQQQDRESSAVVHLLFSSPNPSNHDAMLLRIQPIAAPVDRGVM</sequence>
<organism evidence="1 2">
    <name type="scientific">Liparis tanakae</name>
    <name type="common">Tanaka's snailfish</name>
    <dbReference type="NCBI Taxonomy" id="230148"/>
    <lineage>
        <taxon>Eukaryota</taxon>
        <taxon>Metazoa</taxon>
        <taxon>Chordata</taxon>
        <taxon>Craniata</taxon>
        <taxon>Vertebrata</taxon>
        <taxon>Euteleostomi</taxon>
        <taxon>Actinopterygii</taxon>
        <taxon>Neopterygii</taxon>
        <taxon>Teleostei</taxon>
        <taxon>Neoteleostei</taxon>
        <taxon>Acanthomorphata</taxon>
        <taxon>Eupercaria</taxon>
        <taxon>Perciformes</taxon>
        <taxon>Cottioidei</taxon>
        <taxon>Cottales</taxon>
        <taxon>Liparidae</taxon>
        <taxon>Liparis</taxon>
    </lineage>
</organism>
<dbReference type="Proteomes" id="UP000314294">
    <property type="component" value="Unassembled WGS sequence"/>
</dbReference>
<proteinExistence type="predicted"/>
<protein>
    <submittedName>
        <fullName evidence="1">Uncharacterized protein</fullName>
    </submittedName>
</protein>
<evidence type="ECO:0000313" key="1">
    <source>
        <dbReference type="EMBL" id="TNN82004.1"/>
    </source>
</evidence>
<accession>A0A4Z2IWT0</accession>
<evidence type="ECO:0000313" key="2">
    <source>
        <dbReference type="Proteomes" id="UP000314294"/>
    </source>
</evidence>
<dbReference type="EMBL" id="SRLO01000042">
    <property type="protein sequence ID" value="TNN82004.1"/>
    <property type="molecule type" value="Genomic_DNA"/>
</dbReference>
<reference evidence="1 2" key="1">
    <citation type="submission" date="2019-03" db="EMBL/GenBank/DDBJ databases">
        <title>First draft genome of Liparis tanakae, snailfish: a comprehensive survey of snailfish specific genes.</title>
        <authorList>
            <person name="Kim W."/>
            <person name="Song I."/>
            <person name="Jeong J.-H."/>
            <person name="Kim D."/>
            <person name="Kim S."/>
            <person name="Ryu S."/>
            <person name="Song J.Y."/>
            <person name="Lee S.K."/>
        </authorList>
    </citation>
    <scope>NUCLEOTIDE SEQUENCE [LARGE SCALE GENOMIC DNA]</scope>
    <source>
        <tissue evidence="1">Muscle</tissue>
    </source>
</reference>
<dbReference type="AlphaFoldDB" id="A0A4Z2IWT0"/>
<comment type="caution">
    <text evidence="1">The sequence shown here is derived from an EMBL/GenBank/DDBJ whole genome shotgun (WGS) entry which is preliminary data.</text>
</comment>
<keyword evidence="2" id="KW-1185">Reference proteome</keyword>